<proteinExistence type="predicted"/>
<dbReference type="Proteomes" id="UP001604277">
    <property type="component" value="Unassembled WGS sequence"/>
</dbReference>
<evidence type="ECO:0000313" key="2">
    <source>
        <dbReference type="Proteomes" id="UP001604277"/>
    </source>
</evidence>
<reference evidence="2" key="1">
    <citation type="submission" date="2024-07" db="EMBL/GenBank/DDBJ databases">
        <title>Two chromosome-level genome assemblies of Korean endemic species Abeliophyllum distichum and Forsythia ovata (Oleaceae).</title>
        <authorList>
            <person name="Jang H."/>
        </authorList>
    </citation>
    <scope>NUCLEOTIDE SEQUENCE [LARGE SCALE GENOMIC DNA]</scope>
</reference>
<protein>
    <submittedName>
        <fullName evidence="1">Homeobox-leucine zipper protein ANTHOCYANINLESS 2-like</fullName>
    </submittedName>
</protein>
<evidence type="ECO:0000313" key="1">
    <source>
        <dbReference type="EMBL" id="KAL2550380.1"/>
    </source>
</evidence>
<organism evidence="1 2">
    <name type="scientific">Forsythia ovata</name>
    <dbReference type="NCBI Taxonomy" id="205694"/>
    <lineage>
        <taxon>Eukaryota</taxon>
        <taxon>Viridiplantae</taxon>
        <taxon>Streptophyta</taxon>
        <taxon>Embryophyta</taxon>
        <taxon>Tracheophyta</taxon>
        <taxon>Spermatophyta</taxon>
        <taxon>Magnoliopsida</taxon>
        <taxon>eudicotyledons</taxon>
        <taxon>Gunneridae</taxon>
        <taxon>Pentapetalae</taxon>
        <taxon>asterids</taxon>
        <taxon>lamiids</taxon>
        <taxon>Lamiales</taxon>
        <taxon>Oleaceae</taxon>
        <taxon>Forsythieae</taxon>
        <taxon>Forsythia</taxon>
    </lineage>
</organism>
<keyword evidence="2" id="KW-1185">Reference proteome</keyword>
<dbReference type="AlphaFoldDB" id="A0ABD1WL11"/>
<sequence length="119" mass="13246">MRNAKCSNCGAVATPGDVSNISMEQHRRFENERLWDELRRVDDLAHKFLGKPFSSLAETVPPMISKCELDLGSVGRNGFNCLNSMDRAGFLNNSQVYEFVTPHISRGTTCIPSRQNGPT</sequence>
<name>A0ABD1WL11_9LAMI</name>
<gene>
    <name evidence="1" type="ORF">Fot_11910</name>
</gene>
<dbReference type="EMBL" id="JBFOLJ010000003">
    <property type="protein sequence ID" value="KAL2550380.1"/>
    <property type="molecule type" value="Genomic_DNA"/>
</dbReference>
<comment type="caution">
    <text evidence="1">The sequence shown here is derived from an EMBL/GenBank/DDBJ whole genome shotgun (WGS) entry which is preliminary data.</text>
</comment>
<accession>A0ABD1WL11</accession>